<gene>
    <name evidence="3" type="ORF">MNBD_NITROSPINAE03-1890</name>
</gene>
<dbReference type="InterPro" id="IPR023155">
    <property type="entry name" value="Cyt_c-552/4"/>
</dbReference>
<dbReference type="SUPFAM" id="SSF48695">
    <property type="entry name" value="Multiheme cytochromes"/>
    <property type="match status" value="1"/>
</dbReference>
<accession>A0A3B1CS61</accession>
<keyword evidence="1" id="KW-1133">Transmembrane helix</keyword>
<name>A0A3B1CS61_9ZZZZ</name>
<dbReference type="InterPro" id="IPR036280">
    <property type="entry name" value="Multihaem_cyt_sf"/>
</dbReference>
<dbReference type="Gene3D" id="1.10.1130.10">
    <property type="entry name" value="Flavocytochrome C3, Chain A"/>
    <property type="match status" value="1"/>
</dbReference>
<evidence type="ECO:0000256" key="1">
    <source>
        <dbReference type="SAM" id="Phobius"/>
    </source>
</evidence>
<dbReference type="Pfam" id="PF13435">
    <property type="entry name" value="Cytochrome_C554"/>
    <property type="match status" value="1"/>
</dbReference>
<organism evidence="3">
    <name type="scientific">hydrothermal vent metagenome</name>
    <dbReference type="NCBI Taxonomy" id="652676"/>
    <lineage>
        <taxon>unclassified sequences</taxon>
        <taxon>metagenomes</taxon>
        <taxon>ecological metagenomes</taxon>
    </lineage>
</organism>
<keyword evidence="1" id="KW-0812">Transmembrane</keyword>
<evidence type="ECO:0000259" key="2">
    <source>
        <dbReference type="Pfam" id="PF13435"/>
    </source>
</evidence>
<evidence type="ECO:0000313" key="3">
    <source>
        <dbReference type="EMBL" id="VAX19507.1"/>
    </source>
</evidence>
<sequence>MWKIVIKSPFFWISIALVAAFLAKISVFYYYGEQLHAASSKPDRLKTDIPARKKPVEKAWLDFKQHWRQPIPLQGEAPEDFSETEKSLFPEDCGECHEDQFKDWSQSRHSKSVGPGLLGQLNPPWLDRESVEMCLDCHAPLGEQRLFAKNKSGD</sequence>
<reference evidence="3" key="1">
    <citation type="submission" date="2018-06" db="EMBL/GenBank/DDBJ databases">
        <authorList>
            <person name="Zhirakovskaya E."/>
        </authorList>
    </citation>
    <scope>NUCLEOTIDE SEQUENCE</scope>
</reference>
<keyword evidence="1" id="KW-0472">Membrane</keyword>
<dbReference type="AlphaFoldDB" id="A0A3B1CS61"/>
<dbReference type="EMBL" id="UOGB01000149">
    <property type="protein sequence ID" value="VAX19507.1"/>
    <property type="molecule type" value="Genomic_DNA"/>
</dbReference>
<feature type="non-terminal residue" evidence="3">
    <location>
        <position position="154"/>
    </location>
</feature>
<proteinExistence type="predicted"/>
<protein>
    <recommendedName>
        <fullName evidence="2">Cytochrome c-552/4 domain-containing protein</fullName>
    </recommendedName>
</protein>
<feature type="domain" description="Cytochrome c-552/4" evidence="2">
    <location>
        <begin position="93"/>
        <end position="141"/>
    </location>
</feature>
<feature type="transmembrane region" description="Helical" evidence="1">
    <location>
        <begin position="12"/>
        <end position="31"/>
    </location>
</feature>